<keyword evidence="12" id="KW-1185">Reference proteome</keyword>
<evidence type="ECO:0000256" key="3">
    <source>
        <dbReference type="ARBA" id="ARBA00022448"/>
    </source>
</evidence>
<reference evidence="11" key="1">
    <citation type="journal article" date="2020" name="Stud. Mycol.">
        <title>101 Dothideomycetes genomes: a test case for predicting lifestyles and emergence of pathogens.</title>
        <authorList>
            <person name="Haridas S."/>
            <person name="Albert R."/>
            <person name="Binder M."/>
            <person name="Bloem J."/>
            <person name="Labutti K."/>
            <person name="Salamov A."/>
            <person name="Andreopoulos B."/>
            <person name="Baker S."/>
            <person name="Barry K."/>
            <person name="Bills G."/>
            <person name="Bluhm B."/>
            <person name="Cannon C."/>
            <person name="Castanera R."/>
            <person name="Culley D."/>
            <person name="Daum C."/>
            <person name="Ezra D."/>
            <person name="Gonzalez J."/>
            <person name="Henrissat B."/>
            <person name="Kuo A."/>
            <person name="Liang C."/>
            <person name="Lipzen A."/>
            <person name="Lutzoni F."/>
            <person name="Magnuson J."/>
            <person name="Mondo S."/>
            <person name="Nolan M."/>
            <person name="Ohm R."/>
            <person name="Pangilinan J."/>
            <person name="Park H.-J."/>
            <person name="Ramirez L."/>
            <person name="Alfaro M."/>
            <person name="Sun H."/>
            <person name="Tritt A."/>
            <person name="Yoshinaga Y."/>
            <person name="Zwiers L.-H."/>
            <person name="Turgeon B."/>
            <person name="Goodwin S."/>
            <person name="Spatafora J."/>
            <person name="Crous P."/>
            <person name="Grigoriev I."/>
        </authorList>
    </citation>
    <scope>NUCLEOTIDE SEQUENCE</scope>
    <source>
        <strain evidence="11">CBS 627.86</strain>
    </source>
</reference>
<keyword evidence="4" id="KW-0433">Leucine-rich repeat</keyword>
<comment type="function">
    <text evidence="8">Involved in the export of mRNA from the nucleus to the cytoplasm.</text>
</comment>
<evidence type="ECO:0000256" key="4">
    <source>
        <dbReference type="ARBA" id="ARBA00022614"/>
    </source>
</evidence>
<dbReference type="PANTHER" id="PTHR10662:SF22">
    <property type="entry name" value="NUCLEAR RNA EXPORT FACTOR 1"/>
    <property type="match status" value="1"/>
</dbReference>
<keyword evidence="3" id="KW-0813">Transport</keyword>
<keyword evidence="5" id="KW-0677">Repeat</keyword>
<dbReference type="PROSITE" id="PS51281">
    <property type="entry name" value="TAP_C"/>
    <property type="match status" value="1"/>
</dbReference>
<dbReference type="InterPro" id="IPR032675">
    <property type="entry name" value="LRR_dom_sf"/>
</dbReference>
<dbReference type="PANTHER" id="PTHR10662">
    <property type="entry name" value="NUCLEAR RNA EXPORT FACTOR"/>
    <property type="match status" value="1"/>
</dbReference>
<dbReference type="Pfam" id="PF24048">
    <property type="entry name" value="LRR_NXF1-5"/>
    <property type="match status" value="1"/>
</dbReference>
<dbReference type="SUPFAM" id="SSF46934">
    <property type="entry name" value="UBA-like"/>
    <property type="match status" value="1"/>
</dbReference>
<dbReference type="AlphaFoldDB" id="A0A6A5ZHS0"/>
<dbReference type="FunFam" id="1.10.8.10:FF:000018">
    <property type="entry name" value="Nuclear RNA export factor 1"/>
    <property type="match status" value="1"/>
</dbReference>
<evidence type="ECO:0000256" key="5">
    <source>
        <dbReference type="ARBA" id="ARBA00022737"/>
    </source>
</evidence>
<dbReference type="InterPro" id="IPR057125">
    <property type="entry name" value="NXF1/2/3/5-like_LRR"/>
</dbReference>
<dbReference type="Pfam" id="PF03943">
    <property type="entry name" value="TAP_C"/>
    <property type="match status" value="1"/>
</dbReference>
<dbReference type="InterPro" id="IPR001611">
    <property type="entry name" value="Leu-rich_rpt"/>
</dbReference>
<evidence type="ECO:0000256" key="7">
    <source>
        <dbReference type="ARBA" id="ARBA00023242"/>
    </source>
</evidence>
<organism evidence="11 12">
    <name type="scientific">Lophiotrema nucula</name>
    <dbReference type="NCBI Taxonomy" id="690887"/>
    <lineage>
        <taxon>Eukaryota</taxon>
        <taxon>Fungi</taxon>
        <taxon>Dikarya</taxon>
        <taxon>Ascomycota</taxon>
        <taxon>Pezizomycotina</taxon>
        <taxon>Dothideomycetes</taxon>
        <taxon>Pleosporomycetidae</taxon>
        <taxon>Pleosporales</taxon>
        <taxon>Lophiotremataceae</taxon>
        <taxon>Lophiotrema</taxon>
    </lineage>
</organism>
<dbReference type="GO" id="GO:0003723">
    <property type="term" value="F:RNA binding"/>
    <property type="evidence" value="ECO:0007669"/>
    <property type="project" value="TreeGrafter"/>
</dbReference>
<evidence type="ECO:0000256" key="8">
    <source>
        <dbReference type="ARBA" id="ARBA00055253"/>
    </source>
</evidence>
<evidence type="ECO:0000256" key="9">
    <source>
        <dbReference type="ARBA" id="ARBA00069694"/>
    </source>
</evidence>
<dbReference type="SUPFAM" id="SSF52058">
    <property type="entry name" value="L domain-like"/>
    <property type="match status" value="1"/>
</dbReference>
<evidence type="ECO:0000256" key="2">
    <source>
        <dbReference type="ARBA" id="ARBA00009285"/>
    </source>
</evidence>
<keyword evidence="7" id="KW-0539">Nucleus</keyword>
<dbReference type="SMART" id="SM00804">
    <property type="entry name" value="TAP_C"/>
    <property type="match status" value="1"/>
</dbReference>
<dbReference type="EMBL" id="ML977317">
    <property type="protein sequence ID" value="KAF2118357.1"/>
    <property type="molecule type" value="Genomic_DNA"/>
</dbReference>
<dbReference type="OrthoDB" id="25872at2759"/>
<protein>
    <recommendedName>
        <fullName evidence="9">mRNA export factor MEX67</fullName>
    </recommendedName>
</protein>
<proteinExistence type="inferred from homology"/>
<gene>
    <name evidence="11" type="ORF">BDV96DRAFT_488318</name>
</gene>
<dbReference type="GO" id="GO:0042272">
    <property type="term" value="C:nuclear RNA export factor complex"/>
    <property type="evidence" value="ECO:0007669"/>
    <property type="project" value="UniProtKB-ARBA"/>
</dbReference>
<dbReference type="GO" id="GO:0016973">
    <property type="term" value="P:poly(A)+ mRNA export from nucleus"/>
    <property type="evidence" value="ECO:0007669"/>
    <property type="project" value="TreeGrafter"/>
</dbReference>
<feature type="domain" description="TAP-C" evidence="10">
    <location>
        <begin position="186"/>
        <end position="239"/>
    </location>
</feature>
<dbReference type="InterPro" id="IPR009060">
    <property type="entry name" value="UBA-like_sf"/>
</dbReference>
<evidence type="ECO:0000259" key="10">
    <source>
        <dbReference type="PROSITE" id="PS51281"/>
    </source>
</evidence>
<evidence type="ECO:0000256" key="6">
    <source>
        <dbReference type="ARBA" id="ARBA00022816"/>
    </source>
</evidence>
<comment type="subcellular location">
    <subcellularLocation>
        <location evidence="1">Nucleus</location>
    </subcellularLocation>
</comment>
<evidence type="ECO:0000313" key="11">
    <source>
        <dbReference type="EMBL" id="KAF2118357.1"/>
    </source>
</evidence>
<sequence>MELFHTFLDRRYSVDQKLLNLSDLRSDEGLSGAGMFQTTTRMGKLFPVLTTILEKRFTTADQKREAFHSIMLNNNNLEDLQLVKTLAHTFPDLKNLDLSNNKFSSTKDLVAWKRQFRQLEHLIVTGNPFTSHEGWDKELLSWYPNLRFLNGQEVRTEAEIAAKLAASTGEVPKFDNPEALQQYFSNAQQAMVNYVSQETNMTAEYSRHCLTTAGWNLQAAAALFNEQRATLPADAFVVPTTI</sequence>
<dbReference type="InterPro" id="IPR005637">
    <property type="entry name" value="TAP_C_dom"/>
</dbReference>
<comment type="similarity">
    <text evidence="2">Belongs to the NXF family.</text>
</comment>
<evidence type="ECO:0000313" key="12">
    <source>
        <dbReference type="Proteomes" id="UP000799770"/>
    </source>
</evidence>
<dbReference type="InterPro" id="IPR030217">
    <property type="entry name" value="NXF_fam"/>
</dbReference>
<dbReference type="Gene3D" id="1.10.8.10">
    <property type="entry name" value="DNA helicase RuvA subunit, C-terminal domain"/>
    <property type="match status" value="1"/>
</dbReference>
<dbReference type="CDD" id="cd14342">
    <property type="entry name" value="UBA_TAP-C"/>
    <property type="match status" value="1"/>
</dbReference>
<dbReference type="PROSITE" id="PS51450">
    <property type="entry name" value="LRR"/>
    <property type="match status" value="1"/>
</dbReference>
<evidence type="ECO:0000256" key="1">
    <source>
        <dbReference type="ARBA" id="ARBA00004123"/>
    </source>
</evidence>
<keyword evidence="6" id="KW-0509">mRNA transport</keyword>
<name>A0A6A5ZHS0_9PLEO</name>
<accession>A0A6A5ZHS0</accession>
<dbReference type="Gene3D" id="3.80.10.10">
    <property type="entry name" value="Ribonuclease Inhibitor"/>
    <property type="match status" value="1"/>
</dbReference>
<dbReference type="Proteomes" id="UP000799770">
    <property type="component" value="Unassembled WGS sequence"/>
</dbReference>